<comment type="caution">
    <text evidence="1">The sequence shown here is derived from an EMBL/GenBank/DDBJ whole genome shotgun (WGS) entry which is preliminary data.</text>
</comment>
<protein>
    <submittedName>
        <fullName evidence="1">Uncharacterized protein</fullName>
    </submittedName>
</protein>
<evidence type="ECO:0000313" key="2">
    <source>
        <dbReference type="Proteomes" id="UP000011885"/>
    </source>
</evidence>
<gene>
    <name evidence="1" type="ORF">RSSM_00346</name>
</gene>
<sequence length="44" mass="4953">MGPCRNTWSVSLPNIDDREMLNLAASYYQLLKSPTCTSSDQELC</sequence>
<name>M5UA97_9BACT</name>
<dbReference type="EMBL" id="ANOH01000032">
    <property type="protein sequence ID" value="EMI58214.1"/>
    <property type="molecule type" value="Genomic_DNA"/>
</dbReference>
<reference evidence="1 2" key="1">
    <citation type="journal article" date="2013" name="Mar. Genomics">
        <title>Expression of sulfatases in Rhodopirellula baltica and the diversity of sulfatases in the genus Rhodopirellula.</title>
        <authorList>
            <person name="Wegner C.E."/>
            <person name="Richter-Heitmann T."/>
            <person name="Klindworth A."/>
            <person name="Klockow C."/>
            <person name="Richter M."/>
            <person name="Achstetter T."/>
            <person name="Glockner F.O."/>
            <person name="Harder J."/>
        </authorList>
    </citation>
    <scope>NUCLEOTIDE SEQUENCE [LARGE SCALE GENOMIC DNA]</scope>
    <source>
        <strain evidence="1 2">SM41</strain>
    </source>
</reference>
<dbReference type="AlphaFoldDB" id="M5UA97"/>
<dbReference type="PATRIC" id="fig|1263870.3.peg.379"/>
<proteinExistence type="predicted"/>
<dbReference type="Proteomes" id="UP000011885">
    <property type="component" value="Unassembled WGS sequence"/>
</dbReference>
<evidence type="ECO:0000313" key="1">
    <source>
        <dbReference type="EMBL" id="EMI58214.1"/>
    </source>
</evidence>
<accession>M5UA97</accession>
<organism evidence="1 2">
    <name type="scientific">Rhodopirellula sallentina SM41</name>
    <dbReference type="NCBI Taxonomy" id="1263870"/>
    <lineage>
        <taxon>Bacteria</taxon>
        <taxon>Pseudomonadati</taxon>
        <taxon>Planctomycetota</taxon>
        <taxon>Planctomycetia</taxon>
        <taxon>Pirellulales</taxon>
        <taxon>Pirellulaceae</taxon>
        <taxon>Rhodopirellula</taxon>
    </lineage>
</organism>
<keyword evidence="2" id="KW-1185">Reference proteome</keyword>